<dbReference type="Proteomes" id="UP000228964">
    <property type="component" value="Unassembled WGS sequence"/>
</dbReference>
<sequence>MDINKFALYLERGGYSGALRLIEEVLLPLAKKGQISLLDAAWEYANQDEEQDTSYFQLFHALQRISPDILKSSDLDINAPMRG</sequence>
<protein>
    <submittedName>
        <fullName evidence="1">Uncharacterized protein</fullName>
    </submittedName>
</protein>
<gene>
    <name evidence="1" type="ORF">COT96_02560</name>
</gene>
<comment type="caution">
    <text evidence="1">The sequence shown here is derived from an EMBL/GenBank/DDBJ whole genome shotgun (WGS) entry which is preliminary data.</text>
</comment>
<dbReference type="AlphaFoldDB" id="A0A2M6WQ21"/>
<dbReference type="EMBL" id="PFAO01000063">
    <property type="protein sequence ID" value="PIT94862.1"/>
    <property type="molecule type" value="Genomic_DNA"/>
</dbReference>
<evidence type="ECO:0000313" key="1">
    <source>
        <dbReference type="EMBL" id="PIT94862.1"/>
    </source>
</evidence>
<proteinExistence type="predicted"/>
<reference evidence="2" key="1">
    <citation type="submission" date="2017-09" db="EMBL/GenBank/DDBJ databases">
        <title>Depth-based differentiation of microbial function through sediment-hosted aquifers and enrichment of novel symbionts in the deep terrestrial subsurface.</title>
        <authorList>
            <person name="Probst A.J."/>
            <person name="Ladd B."/>
            <person name="Jarett J.K."/>
            <person name="Geller-Mcgrath D.E."/>
            <person name="Sieber C.M.K."/>
            <person name="Emerson J.B."/>
            <person name="Anantharaman K."/>
            <person name="Thomas B.C."/>
            <person name="Malmstrom R."/>
            <person name="Stieglmeier M."/>
            <person name="Klingl A."/>
            <person name="Woyke T."/>
            <person name="Ryan C.M."/>
            <person name="Banfield J.F."/>
        </authorList>
    </citation>
    <scope>NUCLEOTIDE SEQUENCE [LARGE SCALE GENOMIC DNA]</scope>
</reference>
<name>A0A2M6WQ21_9BACT</name>
<evidence type="ECO:0000313" key="2">
    <source>
        <dbReference type="Proteomes" id="UP000228964"/>
    </source>
</evidence>
<organism evidence="1 2">
    <name type="scientific">Candidatus Falkowbacteria bacterium CG10_big_fil_rev_8_21_14_0_10_38_22</name>
    <dbReference type="NCBI Taxonomy" id="1974564"/>
    <lineage>
        <taxon>Bacteria</taxon>
        <taxon>Candidatus Falkowiibacteriota</taxon>
    </lineage>
</organism>
<accession>A0A2M6WQ21</accession>